<dbReference type="InterPro" id="IPR016161">
    <property type="entry name" value="Ald_DH/histidinol_DH"/>
</dbReference>
<evidence type="ECO:0000259" key="6">
    <source>
        <dbReference type="Pfam" id="PF00171"/>
    </source>
</evidence>
<dbReference type="Pfam" id="PF00171">
    <property type="entry name" value="Aldedh"/>
    <property type="match status" value="1"/>
</dbReference>
<dbReference type="SUPFAM" id="SSF53720">
    <property type="entry name" value="ALDH-like"/>
    <property type="match status" value="1"/>
</dbReference>
<reference evidence="8" key="1">
    <citation type="journal article" date="2019" name="Int. J. Syst. Evol. Microbiol.">
        <title>The Global Catalogue of Microorganisms (GCM) 10K type strain sequencing project: providing services to taxonomists for standard genome sequencing and annotation.</title>
        <authorList>
            <consortium name="The Broad Institute Genomics Platform"/>
            <consortium name="The Broad Institute Genome Sequencing Center for Infectious Disease"/>
            <person name="Wu L."/>
            <person name="Ma J."/>
        </authorList>
    </citation>
    <scope>NUCLEOTIDE SEQUENCE [LARGE SCALE GENOMIC DNA]</scope>
    <source>
        <strain evidence="8">JCM 11483</strain>
    </source>
</reference>
<feature type="domain" description="Aldehyde dehydrogenase" evidence="6">
    <location>
        <begin position="18"/>
        <end position="473"/>
    </location>
</feature>
<keyword evidence="8" id="KW-1185">Reference proteome</keyword>
<sequence>MGLLDAAVWSSSIHRGSWTPGGGGTHDVVAPASGEQLGTVGMASAEDATAAAADARAAQGEWAARTPGEWAAVLRTAGLLLEEHAAEIQDWIIRESGAIRPKAELETRVGADECFDAAALPHLPQGEVLATEDQRWSFARRRPAGVVSVIAPFNFPLILSIRAVAPALALGNTVLLKPDPRTAVSGGVVLMRLFEKAGVPPGVLQLLPGGADVGAAVVEAPEVDVVAFTGSTAAGRRIGETCGRLLKRAHLELGGNNAMIVLPGADVQAAASAAAFGSYLHQGQICMTTGRHLVHESLHDEYVAALAERARNLPVGDPASQDVALGPIIDAGQREHVVSVIDDAVAGGAELVAGGDVEGPCIRPAVLTGVGRENRAWREEIFGPVAPVASFSTIDEAVELAADTEYGLSLSVLGDVGAAMQVADRVPSGKVHINEQTVVDESNAPFGGVGDSGNGSRIGGATANLEAFTEVQWLTMRSEIASYPF</sequence>
<dbReference type="Gene3D" id="3.40.605.10">
    <property type="entry name" value="Aldehyde Dehydrogenase, Chain A, domain 1"/>
    <property type="match status" value="1"/>
</dbReference>
<organism evidence="7 8">
    <name type="scientific">Nesterenkonia halobia</name>
    <dbReference type="NCBI Taxonomy" id="37922"/>
    <lineage>
        <taxon>Bacteria</taxon>
        <taxon>Bacillati</taxon>
        <taxon>Actinomycetota</taxon>
        <taxon>Actinomycetes</taxon>
        <taxon>Micrococcales</taxon>
        <taxon>Micrococcaceae</taxon>
        <taxon>Nesterenkonia</taxon>
    </lineage>
</organism>
<evidence type="ECO:0000256" key="3">
    <source>
        <dbReference type="ARBA" id="ARBA00023027"/>
    </source>
</evidence>
<comment type="caution">
    <text evidence="7">The sequence shown here is derived from an EMBL/GenBank/DDBJ whole genome shotgun (WGS) entry which is preliminary data.</text>
</comment>
<evidence type="ECO:0000256" key="2">
    <source>
        <dbReference type="ARBA" id="ARBA00023002"/>
    </source>
</evidence>
<evidence type="ECO:0000256" key="1">
    <source>
        <dbReference type="ARBA" id="ARBA00009986"/>
    </source>
</evidence>
<dbReference type="EMBL" id="BAAAYG010000009">
    <property type="protein sequence ID" value="GAA3286632.1"/>
    <property type="molecule type" value="Genomic_DNA"/>
</dbReference>
<evidence type="ECO:0000313" key="7">
    <source>
        <dbReference type="EMBL" id="GAA3286632.1"/>
    </source>
</evidence>
<proteinExistence type="inferred from homology"/>
<comment type="similarity">
    <text evidence="1 5">Belongs to the aldehyde dehydrogenase family.</text>
</comment>
<gene>
    <name evidence="7" type="ORF">GCM10020260_21730</name>
</gene>
<accession>A0ABP6RHS8</accession>
<keyword evidence="2 5" id="KW-0560">Oxidoreductase</keyword>
<dbReference type="Proteomes" id="UP001501736">
    <property type="component" value="Unassembled WGS sequence"/>
</dbReference>
<dbReference type="InterPro" id="IPR016162">
    <property type="entry name" value="Ald_DH_N"/>
</dbReference>
<dbReference type="PROSITE" id="PS00687">
    <property type="entry name" value="ALDEHYDE_DEHYDR_GLU"/>
    <property type="match status" value="1"/>
</dbReference>
<dbReference type="InterPro" id="IPR015590">
    <property type="entry name" value="Aldehyde_DH_dom"/>
</dbReference>
<dbReference type="InterPro" id="IPR016163">
    <property type="entry name" value="Ald_DH_C"/>
</dbReference>
<dbReference type="PANTHER" id="PTHR42986">
    <property type="entry name" value="BENZALDEHYDE DEHYDROGENASE YFMT"/>
    <property type="match status" value="1"/>
</dbReference>
<name>A0ABP6RHS8_9MICC</name>
<evidence type="ECO:0000256" key="4">
    <source>
        <dbReference type="PROSITE-ProRule" id="PRU10007"/>
    </source>
</evidence>
<dbReference type="PANTHER" id="PTHR42986:SF1">
    <property type="entry name" value="BENZALDEHYDE DEHYDROGENASE YFMT"/>
    <property type="match status" value="1"/>
</dbReference>
<keyword evidence="3" id="KW-0520">NAD</keyword>
<feature type="active site" evidence="4">
    <location>
        <position position="252"/>
    </location>
</feature>
<protein>
    <submittedName>
        <fullName evidence="7">Benzaldehyde dehydrogenase</fullName>
    </submittedName>
</protein>
<evidence type="ECO:0000313" key="8">
    <source>
        <dbReference type="Proteomes" id="UP001501736"/>
    </source>
</evidence>
<dbReference type="RefSeq" id="WP_344721234.1">
    <property type="nucleotide sequence ID" value="NZ_BAAAYG010000009.1"/>
</dbReference>
<dbReference type="Gene3D" id="3.40.309.10">
    <property type="entry name" value="Aldehyde Dehydrogenase, Chain A, domain 2"/>
    <property type="match status" value="1"/>
</dbReference>
<evidence type="ECO:0000256" key="5">
    <source>
        <dbReference type="RuleBase" id="RU003345"/>
    </source>
</evidence>
<dbReference type="InterPro" id="IPR029510">
    <property type="entry name" value="Ald_DH_CS_GLU"/>
</dbReference>